<proteinExistence type="predicted"/>
<organism evidence="1 2">
    <name type="scientific">Cryptolaemus montrouzieri</name>
    <dbReference type="NCBI Taxonomy" id="559131"/>
    <lineage>
        <taxon>Eukaryota</taxon>
        <taxon>Metazoa</taxon>
        <taxon>Ecdysozoa</taxon>
        <taxon>Arthropoda</taxon>
        <taxon>Hexapoda</taxon>
        <taxon>Insecta</taxon>
        <taxon>Pterygota</taxon>
        <taxon>Neoptera</taxon>
        <taxon>Endopterygota</taxon>
        <taxon>Coleoptera</taxon>
        <taxon>Polyphaga</taxon>
        <taxon>Cucujiformia</taxon>
        <taxon>Coccinelloidea</taxon>
        <taxon>Coccinellidae</taxon>
        <taxon>Scymninae</taxon>
        <taxon>Scymnini</taxon>
        <taxon>Cryptolaemus</taxon>
    </lineage>
</organism>
<dbReference type="SUPFAM" id="SSF116907">
    <property type="entry name" value="Hook domain"/>
    <property type="match status" value="1"/>
</dbReference>
<evidence type="ECO:0000313" key="2">
    <source>
        <dbReference type="Proteomes" id="UP001516400"/>
    </source>
</evidence>
<gene>
    <name evidence="1" type="ORF">HHI36_013745</name>
</gene>
<dbReference type="Gene3D" id="1.10.418.10">
    <property type="entry name" value="Calponin-like domain"/>
    <property type="match status" value="1"/>
</dbReference>
<dbReference type="Proteomes" id="UP001516400">
    <property type="component" value="Unassembled WGS sequence"/>
</dbReference>
<accession>A0ABD2NIA5</accession>
<sequence length="159" mass="17733">MAASPADIEDFLAGPLVTWLATCVKKPEALQVYDNFFDGGPFNEVLLQIDPEPSQPIPTSSSLQGLSITAARIKIFHCILKNIKSVYEHLKNAFKESIESSVREQDAKCLKKATNKSKAIWEVINSKIKHNSTKDENKSILSPEDLNKFFLNIGEKISQ</sequence>
<keyword evidence="2" id="KW-1185">Reference proteome</keyword>
<dbReference type="EMBL" id="JABFTP020000103">
    <property type="protein sequence ID" value="KAL3278423.1"/>
    <property type="molecule type" value="Genomic_DNA"/>
</dbReference>
<reference evidence="1 2" key="1">
    <citation type="journal article" date="2021" name="BMC Biol.">
        <title>Horizontally acquired antibacterial genes associated with adaptive radiation of ladybird beetles.</title>
        <authorList>
            <person name="Li H.S."/>
            <person name="Tang X.F."/>
            <person name="Huang Y.H."/>
            <person name="Xu Z.Y."/>
            <person name="Chen M.L."/>
            <person name="Du X.Y."/>
            <person name="Qiu B.Y."/>
            <person name="Chen P.T."/>
            <person name="Zhang W."/>
            <person name="Slipinski A."/>
            <person name="Escalona H.E."/>
            <person name="Waterhouse R.M."/>
            <person name="Zwick A."/>
            <person name="Pang H."/>
        </authorList>
    </citation>
    <scope>NUCLEOTIDE SEQUENCE [LARGE SCALE GENOMIC DNA]</scope>
    <source>
        <strain evidence="1">SYSU2018</strain>
    </source>
</reference>
<comment type="caution">
    <text evidence="1">The sequence shown here is derived from an EMBL/GenBank/DDBJ whole genome shotgun (WGS) entry which is preliminary data.</text>
</comment>
<protein>
    <submittedName>
        <fullName evidence="1">Uncharacterized protein</fullName>
    </submittedName>
</protein>
<dbReference type="AlphaFoldDB" id="A0ABD2NIA5"/>
<dbReference type="InterPro" id="IPR036872">
    <property type="entry name" value="CH_dom_sf"/>
</dbReference>
<name>A0ABD2NIA5_9CUCU</name>
<evidence type="ECO:0000313" key="1">
    <source>
        <dbReference type="EMBL" id="KAL3278423.1"/>
    </source>
</evidence>